<feature type="region of interest" description="Disordered" evidence="6">
    <location>
        <begin position="933"/>
        <end position="955"/>
    </location>
</feature>
<evidence type="ECO:0000256" key="6">
    <source>
        <dbReference type="SAM" id="MobiDB-lite"/>
    </source>
</evidence>
<dbReference type="EMBL" id="CAJHJT010000001">
    <property type="protein sequence ID" value="CAD6991940.1"/>
    <property type="molecule type" value="Genomic_DNA"/>
</dbReference>
<proteinExistence type="inferred from homology"/>
<evidence type="ECO:0000313" key="9">
    <source>
        <dbReference type="Proteomes" id="UP000606786"/>
    </source>
</evidence>
<feature type="compositionally biased region" description="Basic and acidic residues" evidence="6">
    <location>
        <begin position="618"/>
        <end position="646"/>
    </location>
</feature>
<dbReference type="GO" id="GO:0003939">
    <property type="term" value="F:L-iditol 2-dehydrogenase (NAD+) activity"/>
    <property type="evidence" value="ECO:0007669"/>
    <property type="project" value="TreeGrafter"/>
</dbReference>
<dbReference type="Proteomes" id="UP000606786">
    <property type="component" value="Unassembled WGS sequence"/>
</dbReference>
<evidence type="ECO:0000259" key="7">
    <source>
        <dbReference type="Pfam" id="PF08240"/>
    </source>
</evidence>
<dbReference type="PANTHER" id="PTHR43161:SF9">
    <property type="entry name" value="SORBITOL DEHYDROGENASE"/>
    <property type="match status" value="1"/>
</dbReference>
<dbReference type="OrthoDB" id="3941538at2759"/>
<feature type="region of interest" description="Disordered" evidence="6">
    <location>
        <begin position="460"/>
        <end position="714"/>
    </location>
</feature>
<evidence type="ECO:0000256" key="2">
    <source>
        <dbReference type="ARBA" id="ARBA00008072"/>
    </source>
</evidence>
<dbReference type="InterPro" id="IPR036291">
    <property type="entry name" value="NAD(P)-bd_dom_sf"/>
</dbReference>
<organism evidence="8 9">
    <name type="scientific">Ceratitis capitata</name>
    <name type="common">Mediterranean fruit fly</name>
    <name type="synonym">Tephritis capitata</name>
    <dbReference type="NCBI Taxonomy" id="7213"/>
    <lineage>
        <taxon>Eukaryota</taxon>
        <taxon>Metazoa</taxon>
        <taxon>Ecdysozoa</taxon>
        <taxon>Arthropoda</taxon>
        <taxon>Hexapoda</taxon>
        <taxon>Insecta</taxon>
        <taxon>Pterygota</taxon>
        <taxon>Neoptera</taxon>
        <taxon>Endopterygota</taxon>
        <taxon>Diptera</taxon>
        <taxon>Brachycera</taxon>
        <taxon>Muscomorpha</taxon>
        <taxon>Tephritoidea</taxon>
        <taxon>Tephritidae</taxon>
        <taxon>Ceratitis</taxon>
        <taxon>Ceratitis</taxon>
    </lineage>
</organism>
<sequence length="1426" mass="157389">MRIFGKLLQTLRLSRRQSNFKPRRYASTLSYLNFARRPSFNNRAFKNVTVRSMGSKSGSSSKGSKSNLSSILPVALIQSKSPTTSTKIMLIPLHFFDGDDEANNRALKTLSIIREHAKQIEAFTENVLDAADSHEHHVPLAGNNANKAMLEQYTGQDDVTLGTHDEDASNSTVFQDSHENSNISLYEKLERAVAEQEINRTAAHDCFEAAAWNTKRNLVVYVPDNLEEKLKQMAIASMQLVFEMDMSNIQDAIFRSAALEKINLFKPPTPKTLEDPTVTMKASLDMDTSETTGTIPLDFNAMIQGTVEIDPSKYTPNDLGEIKVPEFNESVTTIAANICSTALQKGFPADISRMSYSTKSPAECEDGKESPKRNPHIVCVREGSKGCISPGNAEYPNFVPRSGTDAVVGSQEATESDKACISSEISLLKSSEIIDSYTSRGLMSCKAYAKALIEATKRRAEMAKKKSEPNNKSKSHKKEAIKKKDKCGDPKNNPCTKPLVDECGNELKKDCPTRKKKEKKGDPCKGKDDPCKKASSKGKGKDNCTTPGVPQPCAGKKQKKKPSDGKKKKNICGNDENTGNRCNSESDACKIEKECPKPKKKKCDLGDPCKDPCLNVNDRPDKNKKEFSSGKDNKLESTKSLCDMEKSVSPTSLSAMSTRKCKSAADIKQTESKCTSTGKKDNKKSGSSDNECKPFNSVTSKKAKSKCGSEGKLEQKAKNICDVKKSTEVKSKSSAKEECKRFEGICKNKRDKSPCSAEKQAPKKTTDTCSSTRSKSKTKCKTIKNLCDLKKSKSCDAVHKKTVCKTKDESKTKSTKSICEEKKTKPEGACKSKDDSKSKPAKIQCDAKKLKPSESESTQCKSQNASSKGDTKGECQKKKSTAPNCKTKPGSGAKKYSTFGNTNTIVDIFPIKRFFSSVPMSSVPRGFISWRRLSSKKSSKGKKKGGKSDASCMKSVMKTKTKRIDKLERRKPKNCFTDPDDCQEKLCKDPAKSDCATHKKENENPTPLSLRSRLQIIGPVFMLNKRSFGSNSCKETDTRCYDDTKRNYEYRKERNCEENTDDDDNDTSLLNETRNEVIRIMEPCTVERCLEAIPSFSEYDILVRTEAVALSGSDLHYYETGGKSYPGMTLGHDATGIVQEVGCSITKIRPGDRVVLESGLACGICDYCKKGCYNICNNLIFNGFLRKYQVHPADLCHKIPDDVDTIEATLTQTLALGCQACFKAQILPTTNVLVIGAGSTAISTALCARAIGAGNICVASTLKEPLETIEKTFNFNCLHYEADMQYCTILECLYSVLHDWPDAVINCAVSEKTMNLSVMALKPCGVCVLAECDAECACFNAMDVLMKNLKLIPSFRSINMFPTALHLIEDGKAPIGRLIANIFQWQEVEHAFRKALHESNVGNRKVIVRCAEPEEDETFKKEDCKT</sequence>
<dbReference type="InterPro" id="IPR013154">
    <property type="entry name" value="ADH-like_N"/>
</dbReference>
<feature type="compositionally biased region" description="Basic residues" evidence="6">
    <location>
        <begin position="933"/>
        <end position="945"/>
    </location>
</feature>
<dbReference type="GO" id="GO:0046872">
    <property type="term" value="F:metal ion binding"/>
    <property type="evidence" value="ECO:0007669"/>
    <property type="project" value="UniProtKB-KW"/>
</dbReference>
<feature type="region of interest" description="Disordered" evidence="6">
    <location>
        <begin position="796"/>
        <end position="892"/>
    </location>
</feature>
<feature type="compositionally biased region" description="Basic and acidic residues" evidence="6">
    <location>
        <begin position="460"/>
        <end position="471"/>
    </location>
</feature>
<evidence type="ECO:0000313" key="8">
    <source>
        <dbReference type="EMBL" id="CAD6991940.1"/>
    </source>
</evidence>
<feature type="compositionally biased region" description="Basic residues" evidence="6">
    <location>
        <begin position="473"/>
        <end position="485"/>
    </location>
</feature>
<evidence type="ECO:0000256" key="1">
    <source>
        <dbReference type="ARBA" id="ARBA00001947"/>
    </source>
</evidence>
<feature type="compositionally biased region" description="Polar residues" evidence="6">
    <location>
        <begin position="575"/>
        <end position="586"/>
    </location>
</feature>
<dbReference type="PANTHER" id="PTHR43161">
    <property type="entry name" value="SORBITOL DEHYDROGENASE"/>
    <property type="match status" value="1"/>
</dbReference>
<dbReference type="InterPro" id="IPR011032">
    <property type="entry name" value="GroES-like_sf"/>
</dbReference>
<comment type="similarity">
    <text evidence="2">Belongs to the zinc-containing alcohol dehydrogenase family.</text>
</comment>
<feature type="region of interest" description="Disordered" evidence="6">
    <location>
        <begin position="749"/>
        <end position="777"/>
    </location>
</feature>
<comment type="cofactor">
    <cofactor evidence="1">
        <name>Zn(2+)</name>
        <dbReference type="ChEBI" id="CHEBI:29105"/>
    </cofactor>
</comment>
<feature type="compositionally biased region" description="Polar residues" evidence="6">
    <location>
        <begin position="855"/>
        <end position="868"/>
    </location>
</feature>
<keyword evidence="4" id="KW-0862">Zinc</keyword>
<dbReference type="SUPFAM" id="SSF51735">
    <property type="entry name" value="NAD(P)-binding Rossmann-fold domains"/>
    <property type="match status" value="1"/>
</dbReference>
<feature type="compositionally biased region" description="Basic and acidic residues" evidence="6">
    <location>
        <begin position="505"/>
        <end position="532"/>
    </location>
</feature>
<dbReference type="Gene3D" id="3.90.180.10">
    <property type="entry name" value="Medium-chain alcohol dehydrogenases, catalytic domain"/>
    <property type="match status" value="1"/>
</dbReference>
<feature type="compositionally biased region" description="Basic and acidic residues" evidence="6">
    <location>
        <begin position="678"/>
        <end position="692"/>
    </location>
</feature>
<evidence type="ECO:0000256" key="3">
    <source>
        <dbReference type="ARBA" id="ARBA00022723"/>
    </source>
</evidence>
<reference evidence="8" key="1">
    <citation type="submission" date="2020-11" db="EMBL/GenBank/DDBJ databases">
        <authorList>
            <person name="Whitehead M."/>
        </authorList>
    </citation>
    <scope>NUCLEOTIDE SEQUENCE</scope>
    <source>
        <strain evidence="8">EGII</strain>
    </source>
</reference>
<feature type="compositionally biased region" description="Basic and acidic residues" evidence="6">
    <location>
        <begin position="587"/>
        <end position="610"/>
    </location>
</feature>
<dbReference type="GO" id="GO:0006062">
    <property type="term" value="P:sorbitol catabolic process"/>
    <property type="evidence" value="ECO:0007669"/>
    <property type="project" value="TreeGrafter"/>
</dbReference>
<comment type="caution">
    <text evidence="8">The sequence shown here is derived from an EMBL/GenBank/DDBJ whole genome shotgun (WGS) entry which is preliminary data.</text>
</comment>
<evidence type="ECO:0000256" key="4">
    <source>
        <dbReference type="ARBA" id="ARBA00022833"/>
    </source>
</evidence>
<name>A0A811U0R6_CERCA</name>
<dbReference type="Gene3D" id="3.40.50.720">
    <property type="entry name" value="NAD(P)-binding Rossmann-like Domain"/>
    <property type="match status" value="1"/>
</dbReference>
<feature type="compositionally biased region" description="Basic residues" evidence="6">
    <location>
        <begin position="556"/>
        <end position="570"/>
    </location>
</feature>
<gene>
    <name evidence="8" type="ORF">CCAP1982_LOCUS828</name>
</gene>
<keyword evidence="9" id="KW-1185">Reference proteome</keyword>
<evidence type="ECO:0000256" key="5">
    <source>
        <dbReference type="ARBA" id="ARBA00023002"/>
    </source>
</evidence>
<feature type="compositionally biased region" description="Basic and acidic residues" evidence="6">
    <location>
        <begin position="845"/>
        <end position="854"/>
    </location>
</feature>
<dbReference type="Pfam" id="PF08240">
    <property type="entry name" value="ADH_N"/>
    <property type="match status" value="1"/>
</dbReference>
<feature type="domain" description="Alcohol dehydrogenase-like N-terminal" evidence="7">
    <location>
        <begin position="1099"/>
        <end position="1201"/>
    </location>
</feature>
<keyword evidence="5" id="KW-0560">Oxidoreductase</keyword>
<feature type="compositionally biased region" description="Polar residues" evidence="6">
    <location>
        <begin position="648"/>
        <end position="657"/>
    </location>
</feature>
<protein>
    <submittedName>
        <fullName evidence="8">(Mediterranean fruit fly) hypothetical protein</fullName>
    </submittedName>
</protein>
<dbReference type="SUPFAM" id="SSF50129">
    <property type="entry name" value="GroES-like"/>
    <property type="match status" value="1"/>
</dbReference>
<accession>A0A811U0R6</accession>
<keyword evidence="3" id="KW-0479">Metal-binding</keyword>
<feature type="compositionally biased region" description="Basic and acidic residues" evidence="6">
    <location>
        <begin position="796"/>
        <end position="838"/>
    </location>
</feature>